<comment type="caution">
    <text evidence="3">The sequence shown here is derived from an EMBL/GenBank/DDBJ whole genome shotgun (WGS) entry which is preliminary data.</text>
</comment>
<dbReference type="AlphaFoldDB" id="A0A397VNY0"/>
<keyword evidence="4" id="KW-1185">Reference proteome</keyword>
<sequence>MGLRATKKRVVLPMYKATDHTPSVYHDRFSDRLIPVGYFLNNLDEIGPAHWNNPQSSDYAIKIIKPQEVDYFCNYFNQICESNNIYNRNLNSLNCIVRSNWIINQNNQNNQNISNHQQYECQTSENFEWNEQHLPNCQQNLPVICSDKFCSAADAAALTLYFNAALLNYQQMVNNFQRYDDQIINNSGIPSPPSSPIADSHQSINTTNISSSNTNNSSTTSNNNSIQKLSPPPDSPPDYYFHIHILILATQSGFFNQLFGPINIHSSSSQLPNTLFVPIPYPECFGTILHWLYHHDDDAWLDEITEENFEKFYWNIRFLKLGKEAYDVLDEWLDECLEDGLNLDCFENTEIVQDW</sequence>
<name>A0A397VNY0_9GLOM</name>
<evidence type="ECO:0000313" key="4">
    <source>
        <dbReference type="Proteomes" id="UP000266673"/>
    </source>
</evidence>
<feature type="region of interest" description="Disordered" evidence="1">
    <location>
        <begin position="184"/>
        <end position="232"/>
    </location>
</feature>
<evidence type="ECO:0000313" key="3">
    <source>
        <dbReference type="EMBL" id="RIB22679.1"/>
    </source>
</evidence>
<gene>
    <name evidence="3" type="ORF">C2G38_961658</name>
</gene>
<dbReference type="CDD" id="cd18186">
    <property type="entry name" value="BTB_POZ_ZBTB_KLHL-like"/>
    <property type="match status" value="1"/>
</dbReference>
<dbReference type="InterPro" id="IPR000210">
    <property type="entry name" value="BTB/POZ_dom"/>
</dbReference>
<proteinExistence type="predicted"/>
<reference evidence="3 4" key="1">
    <citation type="submission" date="2018-06" db="EMBL/GenBank/DDBJ databases">
        <title>Comparative genomics reveals the genomic features of Rhizophagus irregularis, R. cerebriforme, R. diaphanum and Gigaspora rosea, and their symbiotic lifestyle signature.</title>
        <authorList>
            <person name="Morin E."/>
            <person name="San Clemente H."/>
            <person name="Chen E.C.H."/>
            <person name="De La Providencia I."/>
            <person name="Hainaut M."/>
            <person name="Kuo A."/>
            <person name="Kohler A."/>
            <person name="Murat C."/>
            <person name="Tang N."/>
            <person name="Roy S."/>
            <person name="Loubradou J."/>
            <person name="Henrissat B."/>
            <person name="Grigoriev I.V."/>
            <person name="Corradi N."/>
            <person name="Roux C."/>
            <person name="Martin F.M."/>
        </authorList>
    </citation>
    <scope>NUCLEOTIDE SEQUENCE [LARGE SCALE GENOMIC DNA]</scope>
    <source>
        <strain evidence="3 4">DAOM 194757</strain>
    </source>
</reference>
<accession>A0A397VNY0</accession>
<organism evidence="3 4">
    <name type="scientific">Gigaspora rosea</name>
    <dbReference type="NCBI Taxonomy" id="44941"/>
    <lineage>
        <taxon>Eukaryota</taxon>
        <taxon>Fungi</taxon>
        <taxon>Fungi incertae sedis</taxon>
        <taxon>Mucoromycota</taxon>
        <taxon>Glomeromycotina</taxon>
        <taxon>Glomeromycetes</taxon>
        <taxon>Diversisporales</taxon>
        <taxon>Gigasporaceae</taxon>
        <taxon>Gigaspora</taxon>
    </lineage>
</organism>
<dbReference type="PROSITE" id="PS50097">
    <property type="entry name" value="BTB"/>
    <property type="match status" value="1"/>
</dbReference>
<evidence type="ECO:0000256" key="1">
    <source>
        <dbReference type="SAM" id="MobiDB-lite"/>
    </source>
</evidence>
<dbReference type="InterPro" id="IPR011333">
    <property type="entry name" value="SKP1/BTB/POZ_sf"/>
</dbReference>
<feature type="compositionally biased region" description="Low complexity" evidence="1">
    <location>
        <begin position="203"/>
        <end position="226"/>
    </location>
</feature>
<protein>
    <recommendedName>
        <fullName evidence="2">BTB domain-containing protein</fullName>
    </recommendedName>
</protein>
<dbReference type="EMBL" id="QKWP01000298">
    <property type="protein sequence ID" value="RIB22679.1"/>
    <property type="molecule type" value="Genomic_DNA"/>
</dbReference>
<dbReference type="STRING" id="44941.A0A397VNY0"/>
<dbReference type="OrthoDB" id="2395088at2759"/>
<feature type="domain" description="BTB" evidence="2">
    <location>
        <begin position="223"/>
        <end position="293"/>
    </location>
</feature>
<dbReference type="Gene3D" id="3.30.710.10">
    <property type="entry name" value="Potassium Channel Kv1.1, Chain A"/>
    <property type="match status" value="1"/>
</dbReference>
<evidence type="ECO:0000259" key="2">
    <source>
        <dbReference type="PROSITE" id="PS50097"/>
    </source>
</evidence>
<dbReference type="Proteomes" id="UP000266673">
    <property type="component" value="Unassembled WGS sequence"/>
</dbReference>